<feature type="domain" description="Carrier" evidence="8">
    <location>
        <begin position="1"/>
        <end position="74"/>
    </location>
</feature>
<evidence type="ECO:0000313" key="10">
    <source>
        <dbReference type="Proteomes" id="UP000662088"/>
    </source>
</evidence>
<reference evidence="9" key="1">
    <citation type="submission" date="2020-08" db="EMBL/GenBank/DDBJ databases">
        <title>Genome public.</title>
        <authorList>
            <person name="Liu C."/>
            <person name="Sun Q."/>
        </authorList>
    </citation>
    <scope>NUCLEOTIDE SEQUENCE</scope>
    <source>
        <strain evidence="9">NSJ-42</strain>
    </source>
</reference>
<comment type="subcellular location">
    <subcellularLocation>
        <location evidence="7">Cytoplasm</location>
    </subcellularLocation>
</comment>
<protein>
    <recommendedName>
        <fullName evidence="7">Acyl carrier protein</fullName>
        <shortName evidence="7">ACP</shortName>
    </recommendedName>
</protein>
<sequence length="74" mass="8726">MDKKVIEIMANYLGLKEEEITSDMDLMDDLNINSYDIMSIVGKFEDEFDIEIPDEDIRNFRTVKDVLSYINEQN</sequence>
<proteinExistence type="inferred from homology"/>
<dbReference type="AlphaFoldDB" id="A0A8I0A675"/>
<dbReference type="Pfam" id="PF00550">
    <property type="entry name" value="PP-binding"/>
    <property type="match status" value="1"/>
</dbReference>
<dbReference type="UniPathway" id="UPA00094"/>
<dbReference type="GO" id="GO:0000035">
    <property type="term" value="F:acyl binding"/>
    <property type="evidence" value="ECO:0007669"/>
    <property type="project" value="TreeGrafter"/>
</dbReference>
<name>A0A8I0A675_9CLOT</name>
<keyword evidence="3 7" id="KW-0597">Phosphoprotein</keyword>
<dbReference type="GO" id="GO:0016020">
    <property type="term" value="C:membrane"/>
    <property type="evidence" value="ECO:0007669"/>
    <property type="project" value="GOC"/>
</dbReference>
<evidence type="ECO:0000256" key="1">
    <source>
        <dbReference type="ARBA" id="ARBA00022450"/>
    </source>
</evidence>
<comment type="caution">
    <text evidence="9">The sequence shown here is derived from an EMBL/GenBank/DDBJ whole genome shotgun (WGS) entry which is preliminary data.</text>
</comment>
<evidence type="ECO:0000256" key="5">
    <source>
        <dbReference type="ARBA" id="ARBA00023098"/>
    </source>
</evidence>
<dbReference type="NCBIfam" id="NF002148">
    <property type="entry name" value="PRK00982.1-2"/>
    <property type="match status" value="1"/>
</dbReference>
<dbReference type="EMBL" id="JACOOQ010000006">
    <property type="protein sequence ID" value="MBC5639825.1"/>
    <property type="molecule type" value="Genomic_DNA"/>
</dbReference>
<keyword evidence="5 7" id="KW-0443">Lipid metabolism</keyword>
<dbReference type="Proteomes" id="UP000662088">
    <property type="component" value="Unassembled WGS sequence"/>
</dbReference>
<dbReference type="PANTHER" id="PTHR20863:SF76">
    <property type="entry name" value="CARRIER DOMAIN-CONTAINING PROTEIN"/>
    <property type="match status" value="1"/>
</dbReference>
<dbReference type="GO" id="GO:0000036">
    <property type="term" value="F:acyl carrier activity"/>
    <property type="evidence" value="ECO:0007669"/>
    <property type="project" value="UniProtKB-UniRule"/>
</dbReference>
<evidence type="ECO:0000259" key="8">
    <source>
        <dbReference type="PROSITE" id="PS50075"/>
    </source>
</evidence>
<dbReference type="SUPFAM" id="SSF47336">
    <property type="entry name" value="ACP-like"/>
    <property type="match status" value="1"/>
</dbReference>
<evidence type="ECO:0000256" key="4">
    <source>
        <dbReference type="ARBA" id="ARBA00022832"/>
    </source>
</evidence>
<dbReference type="InterPro" id="IPR036736">
    <property type="entry name" value="ACP-like_sf"/>
</dbReference>
<dbReference type="Gene3D" id="1.10.1200.10">
    <property type="entry name" value="ACP-like"/>
    <property type="match status" value="1"/>
</dbReference>
<keyword evidence="10" id="KW-1185">Reference proteome</keyword>
<keyword evidence="2 7" id="KW-0444">Lipid biosynthesis</keyword>
<dbReference type="PROSITE" id="PS50075">
    <property type="entry name" value="CARRIER"/>
    <property type="match status" value="1"/>
</dbReference>
<evidence type="ECO:0000256" key="6">
    <source>
        <dbReference type="ARBA" id="ARBA00023160"/>
    </source>
</evidence>
<keyword evidence="4 7" id="KW-0276">Fatty acid metabolism</keyword>
<organism evidence="9 10">
    <name type="scientific">Clostridium lentum</name>
    <dbReference type="NCBI Taxonomy" id="2763037"/>
    <lineage>
        <taxon>Bacteria</taxon>
        <taxon>Bacillati</taxon>
        <taxon>Bacillota</taxon>
        <taxon>Clostridia</taxon>
        <taxon>Eubacteriales</taxon>
        <taxon>Clostridiaceae</taxon>
        <taxon>Clostridium</taxon>
    </lineage>
</organism>
<evidence type="ECO:0000256" key="7">
    <source>
        <dbReference type="HAMAP-Rule" id="MF_01217"/>
    </source>
</evidence>
<accession>A0A8I0A675</accession>
<dbReference type="HAMAP" id="MF_01217">
    <property type="entry name" value="Acyl_carrier"/>
    <property type="match status" value="1"/>
</dbReference>
<keyword evidence="7" id="KW-0963">Cytoplasm</keyword>
<evidence type="ECO:0000256" key="2">
    <source>
        <dbReference type="ARBA" id="ARBA00022516"/>
    </source>
</evidence>
<comment type="PTM">
    <text evidence="7">4'-phosphopantetheine is transferred from CoA to a specific serine of apo-ACP by AcpS. This modification is essential for activity because fatty acids are bound in thioester linkage to the sulfhydryl of the prosthetic group.</text>
</comment>
<dbReference type="GO" id="GO:0005829">
    <property type="term" value="C:cytosol"/>
    <property type="evidence" value="ECO:0007669"/>
    <property type="project" value="TreeGrafter"/>
</dbReference>
<dbReference type="RefSeq" id="WP_022167151.1">
    <property type="nucleotide sequence ID" value="NZ_JACOOQ010000006.1"/>
</dbReference>
<dbReference type="InterPro" id="IPR003231">
    <property type="entry name" value="ACP"/>
</dbReference>
<evidence type="ECO:0000313" key="9">
    <source>
        <dbReference type="EMBL" id="MBC5639825.1"/>
    </source>
</evidence>
<evidence type="ECO:0000256" key="3">
    <source>
        <dbReference type="ARBA" id="ARBA00022553"/>
    </source>
</evidence>
<dbReference type="InterPro" id="IPR009081">
    <property type="entry name" value="PP-bd_ACP"/>
</dbReference>
<comment type="pathway">
    <text evidence="7">Lipid metabolism; fatty acid biosynthesis.</text>
</comment>
<feature type="modified residue" description="O-(pantetheine 4'-phosphoryl)serine" evidence="7">
    <location>
        <position position="34"/>
    </location>
</feature>
<dbReference type="GO" id="GO:0009245">
    <property type="term" value="P:lipid A biosynthetic process"/>
    <property type="evidence" value="ECO:0007669"/>
    <property type="project" value="TreeGrafter"/>
</dbReference>
<keyword evidence="6 7" id="KW-0275">Fatty acid biosynthesis</keyword>
<comment type="function">
    <text evidence="7">Carrier of the growing fatty acid chain in fatty acid biosynthesis.</text>
</comment>
<dbReference type="PANTHER" id="PTHR20863">
    <property type="entry name" value="ACYL CARRIER PROTEIN"/>
    <property type="match status" value="1"/>
</dbReference>
<gene>
    <name evidence="7" type="primary">acpP</name>
    <name evidence="9" type="ORF">H8R92_05145</name>
</gene>
<comment type="similarity">
    <text evidence="7">Belongs to the acyl carrier protein (ACP) family.</text>
</comment>
<keyword evidence="1 7" id="KW-0596">Phosphopantetheine</keyword>